<dbReference type="FunFam" id="3.40.50.720:FF:000084">
    <property type="entry name" value="Short-chain dehydrogenase reductase"/>
    <property type="match status" value="1"/>
</dbReference>
<dbReference type="SMART" id="SM00822">
    <property type="entry name" value="PKS_KR"/>
    <property type="match status" value="1"/>
</dbReference>
<protein>
    <submittedName>
        <fullName evidence="5">NAD(P)-dependent dehydrogenase (Short-subunit alcohol dehydrogenase family)</fullName>
    </submittedName>
</protein>
<dbReference type="InterPro" id="IPR036291">
    <property type="entry name" value="NAD(P)-bd_dom_sf"/>
</dbReference>
<name>A0A7W7CAQ0_9PSEU</name>
<evidence type="ECO:0000256" key="2">
    <source>
        <dbReference type="ARBA" id="ARBA00023002"/>
    </source>
</evidence>
<sequence length="279" mass="29353">MRDLTGKVAVITGAAGGIGTALANSFAAQGMRLALSDVDSSALDALVKSFQDKGVQAIGVQADVAKAADLETLADRTYAEFGAAHVLCNNAGIGSSGLTWRLTLEEWKRAIDINLWGVIHGQHAFLPRMMAQEEGHIVNTASMSGLLAGMGTGPYAATKHAVVGLTETMHHEFVITGSPLRASVLCPAWTRSNIAESTPPANGEGLEAKLMAKASEAIGAAVRAGKPAEEVADAVVEAVKEQRFWVLTHPEFLPVVTDRFSRAVNGEEPVIPPVIPQQR</sequence>
<evidence type="ECO:0000259" key="4">
    <source>
        <dbReference type="SMART" id="SM00822"/>
    </source>
</evidence>
<dbReference type="Proteomes" id="UP000533598">
    <property type="component" value="Unassembled WGS sequence"/>
</dbReference>
<dbReference type="SUPFAM" id="SSF51735">
    <property type="entry name" value="NAD(P)-binding Rossmann-fold domains"/>
    <property type="match status" value="1"/>
</dbReference>
<comment type="caution">
    <text evidence="5">The sequence shown here is derived from an EMBL/GenBank/DDBJ whole genome shotgun (WGS) entry which is preliminary data.</text>
</comment>
<evidence type="ECO:0000313" key="5">
    <source>
        <dbReference type="EMBL" id="MBB4677653.1"/>
    </source>
</evidence>
<dbReference type="InterPro" id="IPR002347">
    <property type="entry name" value="SDR_fam"/>
</dbReference>
<organism evidence="5 6">
    <name type="scientific">Crossiella cryophila</name>
    <dbReference type="NCBI Taxonomy" id="43355"/>
    <lineage>
        <taxon>Bacteria</taxon>
        <taxon>Bacillati</taxon>
        <taxon>Actinomycetota</taxon>
        <taxon>Actinomycetes</taxon>
        <taxon>Pseudonocardiales</taxon>
        <taxon>Pseudonocardiaceae</taxon>
        <taxon>Crossiella</taxon>
    </lineage>
</organism>
<dbReference type="PANTHER" id="PTHR43391:SF26">
    <property type="entry name" value="BLL7251 PROTEIN"/>
    <property type="match status" value="1"/>
</dbReference>
<dbReference type="Gene3D" id="3.40.50.720">
    <property type="entry name" value="NAD(P)-binding Rossmann-like Domain"/>
    <property type="match status" value="1"/>
</dbReference>
<reference evidence="5 6" key="1">
    <citation type="submission" date="2020-08" db="EMBL/GenBank/DDBJ databases">
        <title>Sequencing the genomes of 1000 actinobacteria strains.</title>
        <authorList>
            <person name="Klenk H.-P."/>
        </authorList>
    </citation>
    <scope>NUCLEOTIDE SEQUENCE [LARGE SCALE GENOMIC DNA]</scope>
    <source>
        <strain evidence="5 6">DSM 44230</strain>
    </source>
</reference>
<gene>
    <name evidence="5" type="ORF">HNR67_003771</name>
</gene>
<dbReference type="InterPro" id="IPR057326">
    <property type="entry name" value="KR_dom"/>
</dbReference>
<dbReference type="GO" id="GO:0016491">
    <property type="term" value="F:oxidoreductase activity"/>
    <property type="evidence" value="ECO:0007669"/>
    <property type="project" value="UniProtKB-KW"/>
</dbReference>
<dbReference type="EMBL" id="JACHMH010000001">
    <property type="protein sequence ID" value="MBB4677653.1"/>
    <property type="molecule type" value="Genomic_DNA"/>
</dbReference>
<dbReference type="PANTHER" id="PTHR43391">
    <property type="entry name" value="RETINOL DEHYDROGENASE-RELATED"/>
    <property type="match status" value="1"/>
</dbReference>
<dbReference type="AlphaFoldDB" id="A0A7W7CAQ0"/>
<dbReference type="InterPro" id="IPR020904">
    <property type="entry name" value="Sc_DH/Rdtase_CS"/>
</dbReference>
<dbReference type="PRINTS" id="PR00080">
    <property type="entry name" value="SDRFAMILY"/>
</dbReference>
<dbReference type="PRINTS" id="PR00081">
    <property type="entry name" value="GDHRDH"/>
</dbReference>
<comment type="similarity">
    <text evidence="1 3">Belongs to the short-chain dehydrogenases/reductases (SDR) family.</text>
</comment>
<accession>A0A7W7CAQ0</accession>
<evidence type="ECO:0000256" key="3">
    <source>
        <dbReference type="RuleBase" id="RU000363"/>
    </source>
</evidence>
<dbReference type="CDD" id="cd05233">
    <property type="entry name" value="SDR_c"/>
    <property type="match status" value="1"/>
</dbReference>
<feature type="domain" description="Ketoreductase" evidence="4">
    <location>
        <begin position="7"/>
        <end position="197"/>
    </location>
</feature>
<dbReference type="Pfam" id="PF00106">
    <property type="entry name" value="adh_short"/>
    <property type="match status" value="1"/>
</dbReference>
<evidence type="ECO:0000256" key="1">
    <source>
        <dbReference type="ARBA" id="ARBA00006484"/>
    </source>
</evidence>
<dbReference type="PROSITE" id="PS00061">
    <property type="entry name" value="ADH_SHORT"/>
    <property type="match status" value="1"/>
</dbReference>
<dbReference type="RefSeq" id="WP_185003572.1">
    <property type="nucleotide sequence ID" value="NZ_BAAAUI010000023.1"/>
</dbReference>
<keyword evidence="6" id="KW-1185">Reference proteome</keyword>
<evidence type="ECO:0000313" key="6">
    <source>
        <dbReference type="Proteomes" id="UP000533598"/>
    </source>
</evidence>
<proteinExistence type="inferred from homology"/>
<keyword evidence="2" id="KW-0560">Oxidoreductase</keyword>